<dbReference type="InterPro" id="IPR005516">
    <property type="entry name" value="Remorin_C"/>
</dbReference>
<feature type="region of interest" description="Disordered" evidence="3">
    <location>
        <begin position="169"/>
        <end position="253"/>
    </location>
</feature>
<evidence type="ECO:0000313" key="5">
    <source>
        <dbReference type="EMBL" id="KAI5439288.1"/>
    </source>
</evidence>
<feature type="coiled-coil region" evidence="2">
    <location>
        <begin position="325"/>
        <end position="369"/>
    </location>
</feature>
<protein>
    <recommendedName>
        <fullName evidence="4">Remorin C-terminal domain-containing protein</fullName>
    </recommendedName>
</protein>
<evidence type="ECO:0000259" key="4">
    <source>
        <dbReference type="Pfam" id="PF03763"/>
    </source>
</evidence>
<feature type="domain" description="Remorin C-terminal" evidence="4">
    <location>
        <begin position="307"/>
        <end position="384"/>
    </location>
</feature>
<keyword evidence="2" id="KW-0175">Coiled coil</keyword>
<evidence type="ECO:0000256" key="2">
    <source>
        <dbReference type="SAM" id="Coils"/>
    </source>
</evidence>
<dbReference type="Gramene" id="Psat02G0489100-T1">
    <property type="protein sequence ID" value="KAI5439288.1"/>
    <property type="gene ID" value="KIW84_024891"/>
</dbReference>
<proteinExistence type="inferred from homology"/>
<dbReference type="AlphaFoldDB" id="A0A9D4YGT6"/>
<sequence>LLKRVLQAAMKKSSGSSQKLGSFLSPRESNYRERNIETQKSWNSERVFLQPTTSSGGRKQGFVAGFSPFNSGRTVPSKWDDAERWICSPVSASGSGYVHHQRGTKSKSGPILPQGTAYYSNYSPTIPLRNGLVVKNLMMNSPFTTGVLAPDVVSVHYYGHDNSYGPRYDVEDSSSVVNENGVDVSSGMNAPSWSELLSDPSSPNSHDEKCDGTKNDGTMMSPMSKIDRGTQMSSSETENEDHSSRKSSSPILVMDQKRCDSEKLEIRDVQVDCQANVIKGSKRYASKLSATESKVSGLDIAESSSDTSSSKFERDEAKIIAWESLQKAKAEAAIQKLEMKLEKKKSSSMDRILNKLRRAQMKAEKMRSLTTEQQEHHVSKTRKVFSSAKYGKIWFPNSCFTSQAL</sequence>
<feature type="non-terminal residue" evidence="5">
    <location>
        <position position="1"/>
    </location>
</feature>
<accession>A0A9D4YGT6</accession>
<evidence type="ECO:0000256" key="3">
    <source>
        <dbReference type="SAM" id="MobiDB-lite"/>
    </source>
</evidence>
<dbReference type="Proteomes" id="UP001058974">
    <property type="component" value="Chromosome 2"/>
</dbReference>
<organism evidence="5 6">
    <name type="scientific">Pisum sativum</name>
    <name type="common">Garden pea</name>
    <name type="synonym">Lathyrus oleraceus</name>
    <dbReference type="NCBI Taxonomy" id="3888"/>
    <lineage>
        <taxon>Eukaryota</taxon>
        <taxon>Viridiplantae</taxon>
        <taxon>Streptophyta</taxon>
        <taxon>Embryophyta</taxon>
        <taxon>Tracheophyta</taxon>
        <taxon>Spermatophyta</taxon>
        <taxon>Magnoliopsida</taxon>
        <taxon>eudicotyledons</taxon>
        <taxon>Gunneridae</taxon>
        <taxon>Pentapetalae</taxon>
        <taxon>rosids</taxon>
        <taxon>fabids</taxon>
        <taxon>Fabales</taxon>
        <taxon>Fabaceae</taxon>
        <taxon>Papilionoideae</taxon>
        <taxon>50 kb inversion clade</taxon>
        <taxon>NPAAA clade</taxon>
        <taxon>Hologalegina</taxon>
        <taxon>IRL clade</taxon>
        <taxon>Fabeae</taxon>
        <taxon>Lathyrus</taxon>
    </lineage>
</organism>
<keyword evidence="6" id="KW-1185">Reference proteome</keyword>
<dbReference type="PANTHER" id="PTHR31471:SF100">
    <property type="entry name" value="CARBOXY-TERMINAL REGION REMORIN"/>
    <property type="match status" value="1"/>
</dbReference>
<dbReference type="Pfam" id="PF03763">
    <property type="entry name" value="Remorin_C"/>
    <property type="match status" value="1"/>
</dbReference>
<evidence type="ECO:0000256" key="1">
    <source>
        <dbReference type="ARBA" id="ARBA00005711"/>
    </source>
</evidence>
<dbReference type="EMBL" id="JAMSHJ010000002">
    <property type="protein sequence ID" value="KAI5439288.1"/>
    <property type="molecule type" value="Genomic_DNA"/>
</dbReference>
<comment type="similarity">
    <text evidence="1">Belongs to the remorin family.</text>
</comment>
<name>A0A9D4YGT6_PEA</name>
<evidence type="ECO:0000313" key="6">
    <source>
        <dbReference type="Proteomes" id="UP001058974"/>
    </source>
</evidence>
<gene>
    <name evidence="5" type="ORF">KIW84_024891</name>
</gene>
<reference evidence="5 6" key="1">
    <citation type="journal article" date="2022" name="Nat. Genet.">
        <title>Improved pea reference genome and pan-genome highlight genomic features and evolutionary characteristics.</title>
        <authorList>
            <person name="Yang T."/>
            <person name="Liu R."/>
            <person name="Luo Y."/>
            <person name="Hu S."/>
            <person name="Wang D."/>
            <person name="Wang C."/>
            <person name="Pandey M.K."/>
            <person name="Ge S."/>
            <person name="Xu Q."/>
            <person name="Li N."/>
            <person name="Li G."/>
            <person name="Huang Y."/>
            <person name="Saxena R.K."/>
            <person name="Ji Y."/>
            <person name="Li M."/>
            <person name="Yan X."/>
            <person name="He Y."/>
            <person name="Liu Y."/>
            <person name="Wang X."/>
            <person name="Xiang C."/>
            <person name="Varshney R.K."/>
            <person name="Ding H."/>
            <person name="Gao S."/>
            <person name="Zong X."/>
        </authorList>
    </citation>
    <scope>NUCLEOTIDE SEQUENCE [LARGE SCALE GENOMIC DNA]</scope>
    <source>
        <strain evidence="5 6">cv. Zhongwan 6</strain>
    </source>
</reference>
<dbReference type="PANTHER" id="PTHR31471">
    <property type="entry name" value="OS02G0116800 PROTEIN"/>
    <property type="match status" value="1"/>
</dbReference>
<comment type="caution">
    <text evidence="5">The sequence shown here is derived from an EMBL/GenBank/DDBJ whole genome shotgun (WGS) entry which is preliminary data.</text>
</comment>
<feature type="compositionally biased region" description="Basic and acidic residues" evidence="3">
    <location>
        <begin position="205"/>
        <end position="214"/>
    </location>
</feature>